<dbReference type="AlphaFoldDB" id="A0A0C3S8T5"/>
<reference evidence="2 3" key="1">
    <citation type="journal article" date="2014" name="PLoS Genet.">
        <title>Analysis of the Phlebiopsis gigantea genome, transcriptome and secretome provides insight into its pioneer colonization strategies of wood.</title>
        <authorList>
            <person name="Hori C."/>
            <person name="Ishida T."/>
            <person name="Igarashi K."/>
            <person name="Samejima M."/>
            <person name="Suzuki H."/>
            <person name="Master E."/>
            <person name="Ferreira P."/>
            <person name="Ruiz-Duenas F.J."/>
            <person name="Held B."/>
            <person name="Canessa P."/>
            <person name="Larrondo L.F."/>
            <person name="Schmoll M."/>
            <person name="Druzhinina I.S."/>
            <person name="Kubicek C.P."/>
            <person name="Gaskell J.A."/>
            <person name="Kersten P."/>
            <person name="St John F."/>
            <person name="Glasner J."/>
            <person name="Sabat G."/>
            <person name="Splinter BonDurant S."/>
            <person name="Syed K."/>
            <person name="Yadav J."/>
            <person name="Mgbeahuruike A.C."/>
            <person name="Kovalchuk A."/>
            <person name="Asiegbu F.O."/>
            <person name="Lackner G."/>
            <person name="Hoffmeister D."/>
            <person name="Rencoret J."/>
            <person name="Gutierrez A."/>
            <person name="Sun H."/>
            <person name="Lindquist E."/>
            <person name="Barry K."/>
            <person name="Riley R."/>
            <person name="Grigoriev I.V."/>
            <person name="Henrissat B."/>
            <person name="Kues U."/>
            <person name="Berka R.M."/>
            <person name="Martinez A.T."/>
            <person name="Covert S.F."/>
            <person name="Blanchette R.A."/>
            <person name="Cullen D."/>
        </authorList>
    </citation>
    <scope>NUCLEOTIDE SEQUENCE [LARGE SCALE GENOMIC DNA]</scope>
    <source>
        <strain evidence="2 3">11061_1 CR5-6</strain>
    </source>
</reference>
<dbReference type="STRING" id="745531.A0A0C3S8T5"/>
<evidence type="ECO:0008006" key="4">
    <source>
        <dbReference type="Google" id="ProtNLM"/>
    </source>
</evidence>
<dbReference type="OrthoDB" id="3166447at2759"/>
<dbReference type="EMBL" id="KN840538">
    <property type="protein sequence ID" value="KIP05615.1"/>
    <property type="molecule type" value="Genomic_DNA"/>
</dbReference>
<organism evidence="2 3">
    <name type="scientific">Phlebiopsis gigantea (strain 11061_1 CR5-6)</name>
    <name type="common">White-rot fungus</name>
    <name type="synonym">Peniophora gigantea</name>
    <dbReference type="NCBI Taxonomy" id="745531"/>
    <lineage>
        <taxon>Eukaryota</taxon>
        <taxon>Fungi</taxon>
        <taxon>Dikarya</taxon>
        <taxon>Basidiomycota</taxon>
        <taxon>Agaricomycotina</taxon>
        <taxon>Agaricomycetes</taxon>
        <taxon>Polyporales</taxon>
        <taxon>Phanerochaetaceae</taxon>
        <taxon>Phlebiopsis</taxon>
    </lineage>
</organism>
<sequence length="436" mass="47758">MSDFEVEHIPTKVPFSPSSKQRRRRQSSDYDSETTFRASVANLIATKARPFSISGRIPVDPSALILFFRTKSGITHSLDFPIDVDYDMPPSLDMLIGACRPHSVSGLEDFSEHESLFYPPHLPLTTTLEIANHPILEAVRNTLFPTLPTGHYLTTIRDKLQIWLKGSGMRAPLKPTDMRVATILVTLPCRFRGGDLVVRSPDGNEEKYHARGGKTGDMEWTAFMADCDHEIDPVARGCRVTISYAVHLRSFGPAAVQPDPLITPSDRFLDLLSPVLNMSRGRKVAFHLTSEYGVNPGEALAESLVPHLKGGDSVLYHALKLYKLEPELHWSAGGYVWPVDHTVDFTESDDAPVIASARSPPSSLRGLCSASEAGDSAEDLRTKVERSGAVRLAETGISLLSAATSPGGIGKERVPFVQNGELEKLVVNVLLVVFVP</sequence>
<protein>
    <recommendedName>
        <fullName evidence="4">Prolyl 4-hydroxylase alpha subunit Fe(2+) 2OG dioxygenase domain-containing protein</fullName>
    </recommendedName>
</protein>
<dbReference type="Proteomes" id="UP000053257">
    <property type="component" value="Unassembled WGS sequence"/>
</dbReference>
<feature type="compositionally biased region" description="Basic and acidic residues" evidence="1">
    <location>
        <begin position="1"/>
        <end position="10"/>
    </location>
</feature>
<evidence type="ECO:0000313" key="2">
    <source>
        <dbReference type="EMBL" id="KIP05615.1"/>
    </source>
</evidence>
<gene>
    <name evidence="2" type="ORF">PHLGIDRAFT_91881</name>
</gene>
<keyword evidence="3" id="KW-1185">Reference proteome</keyword>
<evidence type="ECO:0000256" key="1">
    <source>
        <dbReference type="SAM" id="MobiDB-lite"/>
    </source>
</evidence>
<name>A0A0C3S8T5_PHLG1</name>
<evidence type="ECO:0000313" key="3">
    <source>
        <dbReference type="Proteomes" id="UP000053257"/>
    </source>
</evidence>
<accession>A0A0C3S8T5</accession>
<feature type="region of interest" description="Disordered" evidence="1">
    <location>
        <begin position="1"/>
        <end position="31"/>
    </location>
</feature>
<proteinExistence type="predicted"/>
<dbReference type="HOGENOM" id="CLU_045566_0_0_1"/>